<proteinExistence type="inferred from homology"/>
<gene>
    <name evidence="10" type="ORF">EANT1437_LOCUS5092</name>
</gene>
<dbReference type="GO" id="GO:0005783">
    <property type="term" value="C:endoplasmic reticulum"/>
    <property type="evidence" value="ECO:0007669"/>
    <property type="project" value="UniProtKB-SubCell"/>
</dbReference>
<keyword evidence="8" id="KW-0472">Membrane</keyword>
<feature type="domain" description="Cytochrome b5 heme-binding" evidence="9">
    <location>
        <begin position="62"/>
        <end position="166"/>
    </location>
</feature>
<dbReference type="SMART" id="SM01117">
    <property type="entry name" value="Cyt-b5"/>
    <property type="match status" value="2"/>
</dbReference>
<dbReference type="AlphaFoldDB" id="A0A7S2R951"/>
<dbReference type="InterPro" id="IPR001199">
    <property type="entry name" value="Cyt_B5-like_heme/steroid-bd"/>
</dbReference>
<dbReference type="Gene3D" id="3.10.120.10">
    <property type="entry name" value="Cytochrome b5-like heme/steroid binding domain"/>
    <property type="match status" value="2"/>
</dbReference>
<dbReference type="EMBL" id="HBHI01009896">
    <property type="protein sequence ID" value="CAD9664250.1"/>
    <property type="molecule type" value="Transcribed_RNA"/>
</dbReference>
<dbReference type="SUPFAM" id="SSF55856">
    <property type="entry name" value="Cytochrome b5-like heme/steroid binding domain"/>
    <property type="match status" value="2"/>
</dbReference>
<name>A0A7S2R951_9STRA</name>
<protein>
    <recommendedName>
        <fullName evidence="9">Cytochrome b5 heme-binding domain-containing protein</fullName>
    </recommendedName>
</protein>
<keyword evidence="2" id="KW-0349">Heme</keyword>
<comment type="subcellular location">
    <subcellularLocation>
        <location evidence="1">Endoplasmic reticulum</location>
    </subcellularLocation>
</comment>
<dbReference type="InterPro" id="IPR036400">
    <property type="entry name" value="Cyt_B5-like_heme/steroid_sf"/>
</dbReference>
<evidence type="ECO:0000259" key="9">
    <source>
        <dbReference type="SMART" id="SM01117"/>
    </source>
</evidence>
<evidence type="ECO:0000313" key="10">
    <source>
        <dbReference type="EMBL" id="CAD9664250.1"/>
    </source>
</evidence>
<evidence type="ECO:0000256" key="8">
    <source>
        <dbReference type="SAM" id="Phobius"/>
    </source>
</evidence>
<reference evidence="10" key="1">
    <citation type="submission" date="2021-01" db="EMBL/GenBank/DDBJ databases">
        <authorList>
            <person name="Corre E."/>
            <person name="Pelletier E."/>
            <person name="Niang G."/>
            <person name="Scheremetjew M."/>
            <person name="Finn R."/>
            <person name="Kale V."/>
            <person name="Holt S."/>
            <person name="Cochrane G."/>
            <person name="Meng A."/>
            <person name="Brown T."/>
            <person name="Cohen L."/>
        </authorList>
    </citation>
    <scope>NUCLEOTIDE SEQUENCE</scope>
    <source>
        <strain evidence="10">CCMP1452</strain>
    </source>
</reference>
<dbReference type="GO" id="GO:0016020">
    <property type="term" value="C:membrane"/>
    <property type="evidence" value="ECO:0007669"/>
    <property type="project" value="TreeGrafter"/>
</dbReference>
<sequence length="285" mass="31880">MMAFGAKIDEFIGVNGAAGYLIIILLAYLSYQWINRSEQMIKAQQGEHDSDEEEEAEPPRNFTVKQLSKKDGKKDPDDQDTPVYLSLNRIVFDVSKGRDFYGPGGPYELFAGRECGVALAKMSFDETYLDDIAGCDKLDFGEKEELDNWLAKFEHYRSYPIMGNLVPDCDLPQSDKVLTKEDIAKFDGKGEVPDGYATAPIYVGVGEKVYDASFGGVTFYGKGCSYERFAGKDASRALAKMSFDPKDTENTAVDDLNENEIKIMNDWAKTYEEKKGYPIVGVIKK</sequence>
<keyword evidence="4" id="KW-0256">Endoplasmic reticulum</keyword>
<evidence type="ECO:0000256" key="3">
    <source>
        <dbReference type="ARBA" id="ARBA00022723"/>
    </source>
</evidence>
<evidence type="ECO:0000256" key="2">
    <source>
        <dbReference type="ARBA" id="ARBA00022617"/>
    </source>
</evidence>
<organism evidence="10">
    <name type="scientific">Eucampia antarctica</name>
    <dbReference type="NCBI Taxonomy" id="49252"/>
    <lineage>
        <taxon>Eukaryota</taxon>
        <taxon>Sar</taxon>
        <taxon>Stramenopiles</taxon>
        <taxon>Ochrophyta</taxon>
        <taxon>Bacillariophyta</taxon>
        <taxon>Mediophyceae</taxon>
        <taxon>Biddulphiophycidae</taxon>
        <taxon>Hemiaulales</taxon>
        <taxon>Hemiaulaceae</taxon>
        <taxon>Eucampia</taxon>
    </lineage>
</organism>
<keyword evidence="5" id="KW-0408">Iron</keyword>
<dbReference type="GO" id="GO:0046872">
    <property type="term" value="F:metal ion binding"/>
    <property type="evidence" value="ECO:0007669"/>
    <property type="project" value="UniProtKB-KW"/>
</dbReference>
<evidence type="ECO:0000256" key="7">
    <source>
        <dbReference type="SAM" id="MobiDB-lite"/>
    </source>
</evidence>
<comment type="similarity">
    <text evidence="6">Belongs to the cytochrome b5 family. MAPR subfamily.</text>
</comment>
<feature type="transmembrane region" description="Helical" evidence="8">
    <location>
        <begin position="12"/>
        <end position="34"/>
    </location>
</feature>
<dbReference type="PANTHER" id="PTHR10281:SF72">
    <property type="entry name" value="NEUDESIN"/>
    <property type="match status" value="1"/>
</dbReference>
<evidence type="ECO:0000256" key="6">
    <source>
        <dbReference type="ARBA" id="ARBA00038357"/>
    </source>
</evidence>
<keyword evidence="8" id="KW-1133">Transmembrane helix</keyword>
<evidence type="ECO:0000256" key="1">
    <source>
        <dbReference type="ARBA" id="ARBA00004240"/>
    </source>
</evidence>
<dbReference type="InterPro" id="IPR050577">
    <property type="entry name" value="MAPR/NEUFC/NENF-like"/>
</dbReference>
<keyword evidence="3" id="KW-0479">Metal-binding</keyword>
<dbReference type="Pfam" id="PF00173">
    <property type="entry name" value="Cyt-b5"/>
    <property type="match status" value="2"/>
</dbReference>
<dbReference type="PANTHER" id="PTHR10281">
    <property type="entry name" value="MEMBRANE-ASSOCIATED PROGESTERONE RECEPTOR COMPONENT-RELATED"/>
    <property type="match status" value="1"/>
</dbReference>
<accession>A0A7S2R951</accession>
<feature type="domain" description="Cytochrome b5 heme-binding" evidence="9">
    <location>
        <begin position="178"/>
        <end position="284"/>
    </location>
</feature>
<feature type="region of interest" description="Disordered" evidence="7">
    <location>
        <begin position="44"/>
        <end position="81"/>
    </location>
</feature>
<evidence type="ECO:0000256" key="5">
    <source>
        <dbReference type="ARBA" id="ARBA00023004"/>
    </source>
</evidence>
<keyword evidence="8" id="KW-0812">Transmembrane</keyword>
<evidence type="ECO:0000256" key="4">
    <source>
        <dbReference type="ARBA" id="ARBA00022824"/>
    </source>
</evidence>